<reference evidence="3 4" key="1">
    <citation type="submission" date="2019-05" db="EMBL/GenBank/DDBJ databases">
        <title>Another draft genome of Portunus trituberculatus and its Hox gene families provides insights of decapod evolution.</title>
        <authorList>
            <person name="Jeong J.-H."/>
            <person name="Song I."/>
            <person name="Kim S."/>
            <person name="Choi T."/>
            <person name="Kim D."/>
            <person name="Ryu S."/>
            <person name="Kim W."/>
        </authorList>
    </citation>
    <scope>NUCLEOTIDE SEQUENCE [LARGE SCALE GENOMIC DNA]</scope>
    <source>
        <tissue evidence="3">Muscle</tissue>
    </source>
</reference>
<evidence type="ECO:0000256" key="1">
    <source>
        <dbReference type="SAM" id="MobiDB-lite"/>
    </source>
</evidence>
<accession>A0A5B7HW97</accession>
<dbReference type="AlphaFoldDB" id="A0A5B7HW97"/>
<organism evidence="3 4">
    <name type="scientific">Portunus trituberculatus</name>
    <name type="common">Swimming crab</name>
    <name type="synonym">Neptunus trituberculatus</name>
    <dbReference type="NCBI Taxonomy" id="210409"/>
    <lineage>
        <taxon>Eukaryota</taxon>
        <taxon>Metazoa</taxon>
        <taxon>Ecdysozoa</taxon>
        <taxon>Arthropoda</taxon>
        <taxon>Crustacea</taxon>
        <taxon>Multicrustacea</taxon>
        <taxon>Malacostraca</taxon>
        <taxon>Eumalacostraca</taxon>
        <taxon>Eucarida</taxon>
        <taxon>Decapoda</taxon>
        <taxon>Pleocyemata</taxon>
        <taxon>Brachyura</taxon>
        <taxon>Eubrachyura</taxon>
        <taxon>Portunoidea</taxon>
        <taxon>Portunidae</taxon>
        <taxon>Portuninae</taxon>
        <taxon>Portunus</taxon>
    </lineage>
</organism>
<name>A0A5B7HW97_PORTR</name>
<dbReference type="Proteomes" id="UP000324222">
    <property type="component" value="Unassembled WGS sequence"/>
</dbReference>
<proteinExistence type="predicted"/>
<feature type="region of interest" description="Disordered" evidence="1">
    <location>
        <begin position="39"/>
        <end position="76"/>
    </location>
</feature>
<keyword evidence="4" id="KW-1185">Reference proteome</keyword>
<protein>
    <submittedName>
        <fullName evidence="3">Uncharacterized protein</fullName>
    </submittedName>
</protein>
<evidence type="ECO:0000313" key="3">
    <source>
        <dbReference type="EMBL" id="MPC72968.1"/>
    </source>
</evidence>
<keyword evidence="2" id="KW-0472">Membrane</keyword>
<sequence length="76" mass="8282">MWLAHLQPRTFYWVIAPLFTPWAALVGVASHLPSLPAHRGLPSTESPAADDSCGVWTPSPCPSSPQHPTDRKLVLI</sequence>
<gene>
    <name evidence="3" type="ORF">E2C01_067284</name>
</gene>
<dbReference type="EMBL" id="VSRR010035796">
    <property type="protein sequence ID" value="MPC72968.1"/>
    <property type="molecule type" value="Genomic_DNA"/>
</dbReference>
<evidence type="ECO:0000256" key="2">
    <source>
        <dbReference type="SAM" id="Phobius"/>
    </source>
</evidence>
<keyword evidence="2" id="KW-1133">Transmembrane helix</keyword>
<keyword evidence="2" id="KW-0812">Transmembrane</keyword>
<comment type="caution">
    <text evidence="3">The sequence shown here is derived from an EMBL/GenBank/DDBJ whole genome shotgun (WGS) entry which is preliminary data.</text>
</comment>
<feature type="transmembrane region" description="Helical" evidence="2">
    <location>
        <begin position="12"/>
        <end position="32"/>
    </location>
</feature>
<evidence type="ECO:0000313" key="4">
    <source>
        <dbReference type="Proteomes" id="UP000324222"/>
    </source>
</evidence>